<dbReference type="EMBL" id="JAEKCB010000007">
    <property type="protein sequence ID" value="MBJ2118726.1"/>
    <property type="molecule type" value="Genomic_DNA"/>
</dbReference>
<evidence type="ECO:0000313" key="4">
    <source>
        <dbReference type="EMBL" id="MBJ2118726.1"/>
    </source>
</evidence>
<reference evidence="3" key="2">
    <citation type="submission" date="2015-06" db="EMBL/GenBank/DDBJ databases">
        <authorList>
            <person name="Urmite Genomes Urmite Genomes"/>
        </authorList>
    </citation>
    <scope>NUCLEOTIDE SEQUENCE [LARGE SCALE GENOMIC DNA]</scope>
    <source>
        <strain evidence="3">CSUR P1867</strain>
    </source>
</reference>
<dbReference type="InterPro" id="IPR036700">
    <property type="entry name" value="BOBF_sf"/>
</dbReference>
<feature type="chain" id="PRO_5030007119" evidence="2">
    <location>
        <begin position="20"/>
        <end position="135"/>
    </location>
</feature>
<evidence type="ECO:0000256" key="1">
    <source>
        <dbReference type="ARBA" id="ARBA00022729"/>
    </source>
</evidence>
<accession>A0A0G4QI95</accession>
<dbReference type="EMBL" id="CVRY01000010">
    <property type="protein sequence ID" value="CRL65618.1"/>
    <property type="molecule type" value="Genomic_DNA"/>
</dbReference>
<name>A0A0G4QI95_9GAMM</name>
<dbReference type="GeneID" id="76524710"/>
<dbReference type="Proteomes" id="UP000183920">
    <property type="component" value="Unassembled WGS sequence"/>
</dbReference>
<dbReference type="NCBIfam" id="NF033674">
    <property type="entry name" value="stress_OB_fold"/>
    <property type="match status" value="1"/>
</dbReference>
<evidence type="ECO:0000256" key="2">
    <source>
        <dbReference type="SAM" id="SignalP"/>
    </source>
</evidence>
<gene>
    <name evidence="3" type="ORF">BN1804_03596</name>
    <name evidence="4" type="ORF">JFQ69_13780</name>
</gene>
<dbReference type="Proteomes" id="UP000619976">
    <property type="component" value="Unassembled WGS sequence"/>
</dbReference>
<proteinExistence type="predicted"/>
<dbReference type="Pfam" id="PF04076">
    <property type="entry name" value="BOF"/>
    <property type="match status" value="1"/>
</dbReference>
<sequence length="135" mass="14657" precursor="true">MKKILVLLIGSTLAFASQANTTSHNNGGFVSPQGTIQSSADQGGFKGPSISETTVVKAKDLSDDTWVILTGKITKKIGDELYVFEDSTGGINVDIDNKRWRGQTVTPDNTVRIEGKVDKEWTSTEIDVKQITIIK</sequence>
<dbReference type="PANTHER" id="PTHR36571:SF1">
    <property type="entry name" value="PROTEIN YGIW"/>
    <property type="match status" value="1"/>
</dbReference>
<evidence type="ECO:0000313" key="3">
    <source>
        <dbReference type="EMBL" id="CRL65618.1"/>
    </source>
</evidence>
<accession>A0A379ERQ6</accession>
<keyword evidence="1 2" id="KW-0732">Signal</keyword>
<organism evidence="3 5">
    <name type="scientific">Proteus penneri</name>
    <dbReference type="NCBI Taxonomy" id="102862"/>
    <lineage>
        <taxon>Bacteria</taxon>
        <taxon>Pseudomonadati</taxon>
        <taxon>Pseudomonadota</taxon>
        <taxon>Gammaproteobacteria</taxon>
        <taxon>Enterobacterales</taxon>
        <taxon>Morganellaceae</taxon>
        <taxon>Proteus</taxon>
    </lineage>
</organism>
<protein>
    <submittedName>
        <fullName evidence="4">YgiW/YdeI family stress tolerance OB fold protein</fullName>
    </submittedName>
</protein>
<dbReference type="RefSeq" id="WP_072065221.1">
    <property type="nucleotide sequence ID" value="NZ_CAXOKJ010000007.1"/>
</dbReference>
<evidence type="ECO:0000313" key="5">
    <source>
        <dbReference type="Proteomes" id="UP000183920"/>
    </source>
</evidence>
<feature type="signal peptide" evidence="2">
    <location>
        <begin position="1"/>
        <end position="19"/>
    </location>
</feature>
<evidence type="ECO:0000313" key="6">
    <source>
        <dbReference type="Proteomes" id="UP000619976"/>
    </source>
</evidence>
<dbReference type="SUPFAM" id="SSF101756">
    <property type="entry name" value="Hypothetical protein YgiW"/>
    <property type="match status" value="1"/>
</dbReference>
<dbReference type="AlphaFoldDB" id="A0A0G4QI95"/>
<keyword evidence="6" id="KW-1185">Reference proteome</keyword>
<dbReference type="PANTHER" id="PTHR36571">
    <property type="entry name" value="PROTEIN YGIW"/>
    <property type="match status" value="1"/>
</dbReference>
<dbReference type="InterPro" id="IPR005220">
    <property type="entry name" value="CarO-like"/>
</dbReference>
<reference evidence="5" key="1">
    <citation type="submission" date="2015-06" db="EMBL/GenBank/DDBJ databases">
        <authorList>
            <person name="Urmite Genomes"/>
        </authorList>
    </citation>
    <scope>NUCLEOTIDE SEQUENCE [LARGE SCALE GENOMIC DNA]</scope>
    <source>
        <strain evidence="5">CSUR P1867</strain>
    </source>
</reference>
<reference evidence="4 6" key="3">
    <citation type="submission" date="2020-12" db="EMBL/GenBank/DDBJ databases">
        <title>Enhanced detection system for hospital associated transmission using whole genome sequencing surveillance.</title>
        <authorList>
            <person name="Harrison L.H."/>
            <person name="Van Tyne D."/>
            <person name="Marsh J.W."/>
            <person name="Griffith M.P."/>
            <person name="Snyder D.J."/>
            <person name="Cooper V.S."/>
            <person name="Mustapha M."/>
        </authorList>
    </citation>
    <scope>NUCLEOTIDE SEQUENCE [LARGE SCALE GENOMIC DNA]</scope>
    <source>
        <strain evidence="4 6">PR00195</strain>
    </source>
</reference>
<dbReference type="InterPro" id="IPR016052">
    <property type="entry name" value="YgiW/YdeI"/>
</dbReference>
<dbReference type="Gene3D" id="2.40.50.200">
    <property type="entry name" value="Bacterial OB-fold"/>
    <property type="match status" value="1"/>
</dbReference>
<dbReference type="NCBIfam" id="TIGR00156">
    <property type="entry name" value="YgiW/YdeI family stress tolerance OB fold protein"/>
    <property type="match status" value="1"/>
</dbReference>